<proteinExistence type="predicted"/>
<feature type="region of interest" description="Disordered" evidence="1">
    <location>
        <begin position="186"/>
        <end position="230"/>
    </location>
</feature>
<feature type="domain" description="Reverse transcriptase" evidence="2">
    <location>
        <begin position="34"/>
        <end position="148"/>
    </location>
</feature>
<dbReference type="RefSeq" id="XP_068138647.1">
    <property type="nucleotide sequence ID" value="XM_068282546.1"/>
</dbReference>
<feature type="compositionally biased region" description="Basic and acidic residues" evidence="1">
    <location>
        <begin position="186"/>
        <end position="196"/>
    </location>
</feature>
<dbReference type="PANTHER" id="PTHR33481">
    <property type="entry name" value="REVERSE TRANSCRIPTASE"/>
    <property type="match status" value="1"/>
</dbReference>
<dbReference type="GeneID" id="90949500"/>
<accession>A0A1D8NCJ7</accession>
<dbReference type="InterPro" id="IPR000477">
    <property type="entry name" value="RT_dom"/>
</dbReference>
<organism evidence="3 4">
    <name type="scientific">Yarrowia lipolytica</name>
    <name type="common">Candida lipolytica</name>
    <dbReference type="NCBI Taxonomy" id="4952"/>
    <lineage>
        <taxon>Eukaryota</taxon>
        <taxon>Fungi</taxon>
        <taxon>Dikarya</taxon>
        <taxon>Ascomycota</taxon>
        <taxon>Saccharomycotina</taxon>
        <taxon>Dipodascomycetes</taxon>
        <taxon>Dipodascales</taxon>
        <taxon>Dipodascales incertae sedis</taxon>
        <taxon>Yarrowia</taxon>
    </lineage>
</organism>
<evidence type="ECO:0000313" key="3">
    <source>
        <dbReference type="EMBL" id="AOW03358.1"/>
    </source>
</evidence>
<evidence type="ECO:0000259" key="2">
    <source>
        <dbReference type="Pfam" id="PF00078"/>
    </source>
</evidence>
<name>A0A1D8NCJ7_YARLL</name>
<dbReference type="AlphaFoldDB" id="A0A1D8NCJ7"/>
<dbReference type="Proteomes" id="UP000182444">
    <property type="component" value="Chromosome 1C"/>
</dbReference>
<dbReference type="PANTHER" id="PTHR33481:SF1">
    <property type="entry name" value="ENDONUCLEASE_EXONUCLEASE_PHOSPHATASE DOMAIN-CONTAINING PROTEIN-RELATED"/>
    <property type="match status" value="1"/>
</dbReference>
<sequence>MYPYLLRLYVACTEADQPLAWRTRNTVVLRKGEKRDWALPKSYRPNSLLNVMGKVLEAIIQQRLTHITGDTPKEPFGRRSRYSAPDAVLTLIQDAQLANKRIDTRTTALMVDVKARFDKVHRDTLLSTLGTLKVPKTVIRRIAVAHIQVATDTTSHEAEIADKFFFGEHTDSLSDHLQLNWEYKEGKLEPGDRGGEKVGLQRHAEGRQLVMVPDRPDNGGEEDQSTQNHG</sequence>
<reference evidence="3 4" key="1">
    <citation type="journal article" date="2016" name="PLoS ONE">
        <title>Sequence Assembly of Yarrowia lipolytica Strain W29/CLIB89 Shows Transposable Element Diversity.</title>
        <authorList>
            <person name="Magnan C."/>
            <person name="Yu J."/>
            <person name="Chang I."/>
            <person name="Jahn E."/>
            <person name="Kanomata Y."/>
            <person name="Wu J."/>
            <person name="Zeller M."/>
            <person name="Oakes M."/>
            <person name="Baldi P."/>
            <person name="Sandmeyer S."/>
        </authorList>
    </citation>
    <scope>NUCLEOTIDE SEQUENCE [LARGE SCALE GENOMIC DNA]</scope>
    <source>
        <strain evidence="4">CLIB89(W29)</strain>
    </source>
</reference>
<gene>
    <name evidence="3" type="ORF">YALI1_C33525g</name>
</gene>
<evidence type="ECO:0000313" key="4">
    <source>
        <dbReference type="Proteomes" id="UP000182444"/>
    </source>
</evidence>
<evidence type="ECO:0000256" key="1">
    <source>
        <dbReference type="SAM" id="MobiDB-lite"/>
    </source>
</evidence>
<dbReference type="VEuPathDB" id="FungiDB:YALI1_C33525g"/>
<protein>
    <recommendedName>
        <fullName evidence="2">Reverse transcriptase domain-containing protein</fullName>
    </recommendedName>
</protein>
<dbReference type="Pfam" id="PF00078">
    <property type="entry name" value="RVT_1"/>
    <property type="match status" value="1"/>
</dbReference>
<dbReference type="EMBL" id="CP017555">
    <property type="protein sequence ID" value="AOW03358.1"/>
    <property type="molecule type" value="Genomic_DNA"/>
</dbReference>